<dbReference type="Pfam" id="PF18204">
    <property type="entry name" value="PGF-CTERM"/>
    <property type="match status" value="1"/>
</dbReference>
<organism evidence="5 6">
    <name type="scientific">Natronocalculus amylovorans</name>
    <dbReference type="NCBI Taxonomy" id="2917812"/>
    <lineage>
        <taxon>Archaea</taxon>
        <taxon>Methanobacteriati</taxon>
        <taxon>Methanobacteriota</taxon>
        <taxon>Stenosarchaea group</taxon>
        <taxon>Halobacteria</taxon>
        <taxon>Halobacteriales</taxon>
        <taxon>Haloferacaceae</taxon>
        <taxon>Natronocalculus</taxon>
    </lineage>
</organism>
<dbReference type="Pfam" id="PF01497">
    <property type="entry name" value="Peripla_BP_2"/>
    <property type="match status" value="1"/>
</dbReference>
<dbReference type="EMBL" id="JAKRVX010000004">
    <property type="protein sequence ID" value="MCL9817548.1"/>
    <property type="molecule type" value="Genomic_DNA"/>
</dbReference>
<evidence type="ECO:0000313" key="5">
    <source>
        <dbReference type="EMBL" id="MCL9817548.1"/>
    </source>
</evidence>
<dbReference type="NCBIfam" id="TIGR04281">
    <property type="entry name" value="peripla_PGF_1"/>
    <property type="match status" value="1"/>
</dbReference>
<dbReference type="SUPFAM" id="SSF53807">
    <property type="entry name" value="Helical backbone' metal receptor"/>
    <property type="match status" value="1"/>
</dbReference>
<evidence type="ECO:0000259" key="4">
    <source>
        <dbReference type="PROSITE" id="PS50983"/>
    </source>
</evidence>
<dbReference type="PROSITE" id="PS50983">
    <property type="entry name" value="FE_B12_PBP"/>
    <property type="match status" value="1"/>
</dbReference>
<feature type="domain" description="Fe/B12 periplasmic-binding" evidence="4">
    <location>
        <begin position="68"/>
        <end position="313"/>
    </location>
</feature>
<evidence type="ECO:0000256" key="2">
    <source>
        <dbReference type="SAM" id="MobiDB-lite"/>
    </source>
</evidence>
<feature type="region of interest" description="Disordered" evidence="2">
    <location>
        <begin position="330"/>
        <end position="364"/>
    </location>
</feature>
<dbReference type="InterPro" id="IPR054828">
    <property type="entry name" value="Vit_B12_bind_prot"/>
</dbReference>
<evidence type="ECO:0000313" key="6">
    <source>
        <dbReference type="Proteomes" id="UP001203207"/>
    </source>
</evidence>
<keyword evidence="6" id="KW-1185">Reference proteome</keyword>
<dbReference type="InterPro" id="IPR026469">
    <property type="entry name" value="Peripla_PGF_1"/>
</dbReference>
<dbReference type="NCBIfam" id="TIGR04126">
    <property type="entry name" value="PGF_CTERM"/>
    <property type="match status" value="1"/>
</dbReference>
<gene>
    <name evidence="5" type="ORF">AArcSt2_11390</name>
</gene>
<name>A0AAE3FYT5_9EURY</name>
<comment type="caution">
    <text evidence="5">The sequence shown here is derived from an EMBL/GenBank/DDBJ whole genome shotgun (WGS) entry which is preliminary data.</text>
</comment>
<sequence>MSLRHHTKVLLLILMVSLAAIGATPMAATAAPTATDAASVQTAEECEFPITLTDATGEEVTLEEPPERVTTTNPSVAQIMWEIGGAEQVVGTSQFAHYLDGAEDRTNVSSTEFGVNIELVVSTEPDLVLAPSATSVETVEALRDAGLTVYHFPEETDFDEVREATTIVGQLTGNCEGAAEANAWMDANVEAAATATTDADRPGIMYPLGGDFVVGGDTFIHEMIVASGGDNLAADEFDGYQVMNDEVVLSLDPEYLIATEESTFVLEEEPYASTRAVENDAIVMMEVNYLNQPAPRSVVFSVQNLTAELHPDLYDESDFVSRAEAAALVDSDSATDDADTDDAGDDATPTETAADDAAGDADTDTTIPGFGPVAAIAALILSVLYFRRD</sequence>
<dbReference type="InterPro" id="IPR002491">
    <property type="entry name" value="ABC_transptr_periplasmic_BD"/>
</dbReference>
<evidence type="ECO:0000256" key="1">
    <source>
        <dbReference type="ARBA" id="ARBA00022729"/>
    </source>
</evidence>
<dbReference type="InterPro" id="IPR050902">
    <property type="entry name" value="ABC_Transporter_SBP"/>
</dbReference>
<keyword evidence="3" id="KW-0472">Membrane</keyword>
<protein>
    <submittedName>
        <fullName evidence="5">PGF-CTERM-anchored ABC transporter substrate-binding protein</fullName>
    </submittedName>
</protein>
<dbReference type="GO" id="GO:0071281">
    <property type="term" value="P:cellular response to iron ion"/>
    <property type="evidence" value="ECO:0007669"/>
    <property type="project" value="TreeGrafter"/>
</dbReference>
<dbReference type="PANTHER" id="PTHR30535:SF34">
    <property type="entry name" value="MOLYBDATE-BINDING PROTEIN MOLA"/>
    <property type="match status" value="1"/>
</dbReference>
<dbReference type="GO" id="GO:0030115">
    <property type="term" value="C:S-layer"/>
    <property type="evidence" value="ECO:0007669"/>
    <property type="project" value="UniProtKB-SubCell"/>
</dbReference>
<dbReference type="InterPro" id="IPR026371">
    <property type="entry name" value="PGF_CTERM"/>
</dbReference>
<dbReference type="Gene3D" id="3.40.50.1980">
    <property type="entry name" value="Nitrogenase molybdenum iron protein domain"/>
    <property type="match status" value="2"/>
</dbReference>
<dbReference type="GO" id="GO:0005886">
    <property type="term" value="C:plasma membrane"/>
    <property type="evidence" value="ECO:0007669"/>
    <property type="project" value="UniProtKB-SubCell"/>
</dbReference>
<reference evidence="5" key="1">
    <citation type="journal article" date="2022" name="Syst. Appl. Microbiol.">
        <title>Natronocalculus amylovorans gen. nov., sp. nov., and Natranaeroarchaeum aerophilus sp. nov., dominant culturable amylolytic natronoarchaea from hypersaline soda lakes in southwestern Siberia.</title>
        <authorList>
            <person name="Sorokin D.Y."/>
            <person name="Elcheninov A.G."/>
            <person name="Khizhniak T.V."/>
            <person name="Koenen M."/>
            <person name="Bale N.J."/>
            <person name="Damste J.S.S."/>
            <person name="Kublanov I.V."/>
        </authorList>
    </citation>
    <scope>NUCLEOTIDE SEQUENCE</scope>
    <source>
        <strain evidence="5">AArc-St2</strain>
    </source>
</reference>
<feature type="compositionally biased region" description="Acidic residues" evidence="2">
    <location>
        <begin position="353"/>
        <end position="363"/>
    </location>
</feature>
<keyword evidence="3" id="KW-1133">Transmembrane helix</keyword>
<feature type="compositionally biased region" description="Acidic residues" evidence="2">
    <location>
        <begin position="333"/>
        <end position="345"/>
    </location>
</feature>
<keyword evidence="3" id="KW-0812">Transmembrane</keyword>
<dbReference type="NCBIfam" id="NF038402">
    <property type="entry name" value="TroA_like"/>
    <property type="match status" value="1"/>
</dbReference>
<dbReference type="PANTHER" id="PTHR30535">
    <property type="entry name" value="VITAMIN B12-BINDING PROTEIN"/>
    <property type="match status" value="1"/>
</dbReference>
<evidence type="ECO:0000256" key="3">
    <source>
        <dbReference type="SAM" id="Phobius"/>
    </source>
</evidence>
<dbReference type="RefSeq" id="WP_250584757.1">
    <property type="nucleotide sequence ID" value="NZ_JAKRVX010000004.1"/>
</dbReference>
<feature type="transmembrane region" description="Helical" evidence="3">
    <location>
        <begin position="369"/>
        <end position="386"/>
    </location>
</feature>
<accession>A0AAE3FYT5</accession>
<reference evidence="5" key="2">
    <citation type="submission" date="2022-02" db="EMBL/GenBank/DDBJ databases">
        <authorList>
            <person name="Elcheninov A.G."/>
            <person name="Sorokin D.Y."/>
            <person name="Kublanov I.V."/>
        </authorList>
    </citation>
    <scope>NUCLEOTIDE SEQUENCE</scope>
    <source>
        <strain evidence="5">AArc-St2</strain>
    </source>
</reference>
<keyword evidence="1" id="KW-0732">Signal</keyword>
<proteinExistence type="predicted"/>
<dbReference type="AlphaFoldDB" id="A0AAE3FYT5"/>
<dbReference type="Proteomes" id="UP001203207">
    <property type="component" value="Unassembled WGS sequence"/>
</dbReference>